<dbReference type="Pfam" id="PF05975">
    <property type="entry name" value="EcsB"/>
    <property type="match status" value="1"/>
</dbReference>
<feature type="transmembrane region" description="Helical" evidence="1">
    <location>
        <begin position="165"/>
        <end position="185"/>
    </location>
</feature>
<dbReference type="AlphaFoldDB" id="A0A4P8XQL0"/>
<dbReference type="InterPro" id="IPR010288">
    <property type="entry name" value="EcsB_ABC"/>
</dbReference>
<feature type="transmembrane region" description="Helical" evidence="1">
    <location>
        <begin position="57"/>
        <end position="79"/>
    </location>
</feature>
<dbReference type="EMBL" id="CP040396">
    <property type="protein sequence ID" value="QCT04130.1"/>
    <property type="molecule type" value="Genomic_DNA"/>
</dbReference>
<dbReference type="GO" id="GO:0016020">
    <property type="term" value="C:membrane"/>
    <property type="evidence" value="ECO:0007669"/>
    <property type="project" value="InterPro"/>
</dbReference>
<dbReference type="KEGG" id="palo:E6C60_3419"/>
<dbReference type="PIRSF" id="PIRSF037259">
    <property type="entry name" value="EcsB_ABC"/>
    <property type="match status" value="1"/>
</dbReference>
<name>A0A4P8XQL0_9BACL</name>
<feature type="transmembrane region" description="Helical" evidence="1">
    <location>
        <begin position="21"/>
        <end position="45"/>
    </location>
</feature>
<keyword evidence="1" id="KW-1133">Transmembrane helix</keyword>
<sequence length="407" mass="45900">MNLKELLSSRRGQFWSQVLPYLGYVLQSGVAVVFLFLLIAFSAWYTSILINVPEGLPIRWIMLGILLPLTIFSSARTYLKPADVVFLLPQESRMASYFSSAVIRGIVYKLILLLLAVTILWPLYIRSDTDPQGLTFTVLLLSGLKVLSGWGSWREQHMVYKPAAAGFRLLRWSVIGLALASWLWYSPVSSLIFVTLLAAAYLAASLIPVRHPVPWERFIQLEKRHAAKVMLILSWFVNVPQGEQRVYARKWLSRWGSGIPWSKETAYRFLLIKSLSRSESFGILLRVLALGLVLMIITGGQLASAAVYLVALMIAGLQLSSLRNVHRESFWLMVYPLPEGSRSRNEVKLLVQLQLLWAVLLWLPLLPQLLSQPVRVLGTGAAGLVLVWGFRAAAMRKAKKELEEDDL</sequence>
<keyword evidence="1" id="KW-0812">Transmembrane</keyword>
<evidence type="ECO:0000256" key="1">
    <source>
        <dbReference type="SAM" id="Phobius"/>
    </source>
</evidence>
<feature type="transmembrane region" description="Helical" evidence="1">
    <location>
        <begin position="281"/>
        <end position="299"/>
    </location>
</feature>
<feature type="transmembrane region" description="Helical" evidence="1">
    <location>
        <begin position="100"/>
        <end position="121"/>
    </location>
</feature>
<gene>
    <name evidence="2" type="ORF">E6C60_3419</name>
</gene>
<evidence type="ECO:0000313" key="3">
    <source>
        <dbReference type="Proteomes" id="UP000300879"/>
    </source>
</evidence>
<keyword evidence="1" id="KW-0472">Membrane</keyword>
<proteinExistence type="predicted"/>
<dbReference type="RefSeq" id="WP_138226891.1">
    <property type="nucleotide sequence ID" value="NZ_CP040396.1"/>
</dbReference>
<reference evidence="2 3" key="1">
    <citation type="submission" date="2019-05" db="EMBL/GenBank/DDBJ databases">
        <authorList>
            <person name="Chen C."/>
        </authorList>
    </citation>
    <scope>NUCLEOTIDE SEQUENCE [LARGE SCALE GENOMIC DNA]</scope>
    <source>
        <strain evidence="2 3">HB172198</strain>
    </source>
</reference>
<feature type="transmembrane region" description="Helical" evidence="1">
    <location>
        <begin position="133"/>
        <end position="153"/>
    </location>
</feature>
<accession>A0A4P8XQL0</accession>
<dbReference type="Proteomes" id="UP000300879">
    <property type="component" value="Chromosome"/>
</dbReference>
<organism evidence="2 3">
    <name type="scientific">Paenibacillus algicola</name>
    <dbReference type="NCBI Taxonomy" id="2565926"/>
    <lineage>
        <taxon>Bacteria</taxon>
        <taxon>Bacillati</taxon>
        <taxon>Bacillota</taxon>
        <taxon>Bacilli</taxon>
        <taxon>Bacillales</taxon>
        <taxon>Paenibacillaceae</taxon>
        <taxon>Paenibacillus</taxon>
    </lineage>
</organism>
<feature type="transmembrane region" description="Helical" evidence="1">
    <location>
        <begin position="372"/>
        <end position="390"/>
    </location>
</feature>
<dbReference type="OrthoDB" id="2447941at2"/>
<feature type="transmembrane region" description="Helical" evidence="1">
    <location>
        <begin position="191"/>
        <end position="209"/>
    </location>
</feature>
<keyword evidence="3" id="KW-1185">Reference proteome</keyword>
<evidence type="ECO:0000313" key="2">
    <source>
        <dbReference type="EMBL" id="QCT04130.1"/>
    </source>
</evidence>
<protein>
    <submittedName>
        <fullName evidence="2">Bacterial ABC transporter protein EcsB</fullName>
    </submittedName>
</protein>